<dbReference type="GO" id="GO:0005524">
    <property type="term" value="F:ATP binding"/>
    <property type="evidence" value="ECO:0007669"/>
    <property type="project" value="UniProtKB-KW"/>
</dbReference>
<dbReference type="GO" id="GO:0009317">
    <property type="term" value="C:acetyl-CoA carboxylase complex"/>
    <property type="evidence" value="ECO:0007669"/>
    <property type="project" value="InterPro"/>
</dbReference>
<organism evidence="12 13">
    <name type="scientific">Paludibacterium paludis</name>
    <dbReference type="NCBI Taxonomy" id="1225769"/>
    <lineage>
        <taxon>Bacteria</taxon>
        <taxon>Pseudomonadati</taxon>
        <taxon>Pseudomonadota</taxon>
        <taxon>Betaproteobacteria</taxon>
        <taxon>Neisseriales</taxon>
        <taxon>Chromobacteriaceae</taxon>
        <taxon>Paludibacterium</taxon>
    </lineage>
</organism>
<protein>
    <recommendedName>
        <fullName evidence="10">Acetyl-coenzyme A carboxylase carboxyl transferase subunit alpha</fullName>
        <shortName evidence="10">ACCase subunit alpha</shortName>
        <shortName evidence="10">Acetyl-CoA carboxylase carboxyltransferase subunit alpha</shortName>
        <ecNumber evidence="10">2.1.3.15</ecNumber>
    </recommendedName>
</protein>
<dbReference type="HAMAP" id="MF_00823">
    <property type="entry name" value="AcetylCoA_CT_alpha"/>
    <property type="match status" value="1"/>
</dbReference>
<gene>
    <name evidence="10 12" type="primary">accA</name>
    <name evidence="12" type="ORF">GCM10011289_21050</name>
</gene>
<dbReference type="InterPro" id="IPR001095">
    <property type="entry name" value="Acetyl_CoA_COase_a_su"/>
</dbReference>
<evidence type="ECO:0000256" key="2">
    <source>
        <dbReference type="ARBA" id="ARBA00022516"/>
    </source>
</evidence>
<comment type="caution">
    <text evidence="12">The sequence shown here is derived from an EMBL/GenBank/DDBJ whole genome shotgun (WGS) entry which is preliminary data.</text>
</comment>
<comment type="pathway">
    <text evidence="1 10">Lipid metabolism; malonyl-CoA biosynthesis; malonyl-CoA from acetyl-CoA: step 1/1.</text>
</comment>
<name>A0A918UAN1_9NEIS</name>
<dbReference type="GO" id="GO:0006633">
    <property type="term" value="P:fatty acid biosynthetic process"/>
    <property type="evidence" value="ECO:0007669"/>
    <property type="project" value="UniProtKB-KW"/>
</dbReference>
<dbReference type="NCBIfam" id="NF041504">
    <property type="entry name" value="AccA_sub"/>
    <property type="match status" value="1"/>
</dbReference>
<evidence type="ECO:0000256" key="6">
    <source>
        <dbReference type="ARBA" id="ARBA00022840"/>
    </source>
</evidence>
<accession>A0A918UAN1</accession>
<keyword evidence="8 10" id="KW-0275">Fatty acid biosynthesis</keyword>
<comment type="similarity">
    <text evidence="10">Belongs to the AccA family.</text>
</comment>
<keyword evidence="4 10" id="KW-0547">Nucleotide-binding</keyword>
<feature type="domain" description="CoA carboxyltransferase C-terminal" evidence="11">
    <location>
        <begin position="39"/>
        <end position="293"/>
    </location>
</feature>
<sequence length="321" mass="35723">MKPTFLDFEQPIAELENKIEELRFVQDDSVLDISEEIARLQKKSQELTKTLYSKLTPAQISLVARHPQRPLALDYINTIFTDFHELHGDRTYADDPAIVGGLARFNGQPVMVIGHQKGRETKEKILRNFGMPRPEGYRKALRLMKLAEKFAIPVMTFVDTMGAYPGIGAEERGQSEAIGRNLYEMAKLRVPVIVTVIGEGGSGGALAIAVGDYVNMLQYATYSVISPEGCASILWKTAERAAEAAEALGITANRLKSLGLIDRVVNEPLGGAHRDHGQMMSSLKRVLQDQMKEINGRAIDEILKTRFDRLMSYGRYLENAA</sequence>
<evidence type="ECO:0000259" key="11">
    <source>
        <dbReference type="PROSITE" id="PS50989"/>
    </source>
</evidence>
<keyword evidence="3 10" id="KW-0808">Transferase</keyword>
<reference evidence="12" key="2">
    <citation type="submission" date="2020-09" db="EMBL/GenBank/DDBJ databases">
        <authorList>
            <person name="Sun Q."/>
            <person name="Kim S."/>
        </authorList>
    </citation>
    <scope>NUCLEOTIDE SEQUENCE</scope>
    <source>
        <strain evidence="12">KCTC 32182</strain>
    </source>
</reference>
<dbReference type="EC" id="2.1.3.15" evidence="10"/>
<evidence type="ECO:0000256" key="4">
    <source>
        <dbReference type="ARBA" id="ARBA00022741"/>
    </source>
</evidence>
<evidence type="ECO:0000256" key="10">
    <source>
        <dbReference type="HAMAP-Rule" id="MF_00823"/>
    </source>
</evidence>
<evidence type="ECO:0000256" key="7">
    <source>
        <dbReference type="ARBA" id="ARBA00023098"/>
    </source>
</evidence>
<proteinExistence type="inferred from homology"/>
<comment type="subunit">
    <text evidence="10">Acetyl-CoA carboxylase is a heterohexamer composed of biotin carboxyl carrier protein (AccB), biotin carboxylase (AccC) and two subunits each of ACCase subunit alpha (AccA) and ACCase subunit beta (AccD).</text>
</comment>
<dbReference type="PROSITE" id="PS50989">
    <property type="entry name" value="COA_CT_CTER"/>
    <property type="match status" value="1"/>
</dbReference>
<dbReference type="PANTHER" id="PTHR42853:SF3">
    <property type="entry name" value="ACETYL-COENZYME A CARBOXYLASE CARBOXYL TRANSFERASE SUBUNIT ALPHA, CHLOROPLASTIC"/>
    <property type="match status" value="1"/>
</dbReference>
<dbReference type="NCBIfam" id="TIGR00513">
    <property type="entry name" value="accA"/>
    <property type="match status" value="1"/>
</dbReference>
<keyword evidence="7 10" id="KW-0443">Lipid metabolism</keyword>
<evidence type="ECO:0000256" key="8">
    <source>
        <dbReference type="ARBA" id="ARBA00023160"/>
    </source>
</evidence>
<evidence type="ECO:0000313" key="12">
    <source>
        <dbReference type="EMBL" id="GGY17410.1"/>
    </source>
</evidence>
<evidence type="ECO:0000256" key="3">
    <source>
        <dbReference type="ARBA" id="ARBA00022679"/>
    </source>
</evidence>
<evidence type="ECO:0000256" key="1">
    <source>
        <dbReference type="ARBA" id="ARBA00004956"/>
    </source>
</evidence>
<evidence type="ECO:0000256" key="9">
    <source>
        <dbReference type="ARBA" id="ARBA00049152"/>
    </source>
</evidence>
<dbReference type="EMBL" id="BMYX01000011">
    <property type="protein sequence ID" value="GGY17410.1"/>
    <property type="molecule type" value="Genomic_DNA"/>
</dbReference>
<reference evidence="12" key="1">
    <citation type="journal article" date="2014" name="Int. J. Syst. Evol. Microbiol.">
        <title>Complete genome sequence of Corynebacterium casei LMG S-19264T (=DSM 44701T), isolated from a smear-ripened cheese.</title>
        <authorList>
            <consortium name="US DOE Joint Genome Institute (JGI-PGF)"/>
            <person name="Walter F."/>
            <person name="Albersmeier A."/>
            <person name="Kalinowski J."/>
            <person name="Ruckert C."/>
        </authorList>
    </citation>
    <scope>NUCLEOTIDE SEQUENCE</scope>
    <source>
        <strain evidence="12">KCTC 32182</strain>
    </source>
</reference>
<dbReference type="SUPFAM" id="SSF52096">
    <property type="entry name" value="ClpP/crotonase"/>
    <property type="match status" value="1"/>
</dbReference>
<dbReference type="GO" id="GO:0016743">
    <property type="term" value="F:carboxyl- or carbamoyltransferase activity"/>
    <property type="evidence" value="ECO:0007669"/>
    <property type="project" value="UniProtKB-UniRule"/>
</dbReference>
<dbReference type="GO" id="GO:2001295">
    <property type="term" value="P:malonyl-CoA biosynthetic process"/>
    <property type="evidence" value="ECO:0007669"/>
    <property type="project" value="UniProtKB-UniRule"/>
</dbReference>
<dbReference type="InterPro" id="IPR029045">
    <property type="entry name" value="ClpP/crotonase-like_dom_sf"/>
</dbReference>
<evidence type="ECO:0000256" key="5">
    <source>
        <dbReference type="ARBA" id="ARBA00022832"/>
    </source>
</evidence>
<evidence type="ECO:0000313" key="13">
    <source>
        <dbReference type="Proteomes" id="UP000645257"/>
    </source>
</evidence>
<dbReference type="RefSeq" id="WP_189534076.1">
    <property type="nucleotide sequence ID" value="NZ_BMYX01000011.1"/>
</dbReference>
<dbReference type="Pfam" id="PF03255">
    <property type="entry name" value="ACCA"/>
    <property type="match status" value="1"/>
</dbReference>
<dbReference type="InterPro" id="IPR011763">
    <property type="entry name" value="COA_CT_C"/>
</dbReference>
<comment type="function">
    <text evidence="10">Component of the acetyl coenzyme A carboxylase (ACC) complex. First, biotin carboxylase catalyzes the carboxylation of biotin on its carrier protein (BCCP) and then the CO(2) group is transferred by the carboxyltransferase to acetyl-CoA to form malonyl-CoA.</text>
</comment>
<keyword evidence="10" id="KW-0963">Cytoplasm</keyword>
<dbReference type="PANTHER" id="PTHR42853">
    <property type="entry name" value="ACETYL-COENZYME A CARBOXYLASE CARBOXYL TRANSFERASE SUBUNIT ALPHA"/>
    <property type="match status" value="1"/>
</dbReference>
<dbReference type="Gene3D" id="3.90.226.10">
    <property type="entry name" value="2-enoyl-CoA Hydratase, Chain A, domain 1"/>
    <property type="match status" value="1"/>
</dbReference>
<comment type="subcellular location">
    <subcellularLocation>
        <location evidence="10">Cytoplasm</location>
    </subcellularLocation>
</comment>
<comment type="catalytic activity">
    <reaction evidence="9 10">
        <text>N(6)-carboxybiotinyl-L-lysyl-[protein] + acetyl-CoA = N(6)-biotinyl-L-lysyl-[protein] + malonyl-CoA</text>
        <dbReference type="Rhea" id="RHEA:54728"/>
        <dbReference type="Rhea" id="RHEA-COMP:10505"/>
        <dbReference type="Rhea" id="RHEA-COMP:10506"/>
        <dbReference type="ChEBI" id="CHEBI:57288"/>
        <dbReference type="ChEBI" id="CHEBI:57384"/>
        <dbReference type="ChEBI" id="CHEBI:83144"/>
        <dbReference type="ChEBI" id="CHEBI:83145"/>
        <dbReference type="EC" id="2.1.3.15"/>
    </reaction>
</comment>
<keyword evidence="13" id="KW-1185">Reference proteome</keyword>
<dbReference type="GO" id="GO:0003989">
    <property type="term" value="F:acetyl-CoA carboxylase activity"/>
    <property type="evidence" value="ECO:0007669"/>
    <property type="project" value="InterPro"/>
</dbReference>
<dbReference type="PRINTS" id="PR01069">
    <property type="entry name" value="ACCCTRFRASEA"/>
</dbReference>
<dbReference type="AlphaFoldDB" id="A0A918UAN1"/>
<keyword evidence="6 10" id="KW-0067">ATP-binding</keyword>
<keyword evidence="5 10" id="KW-0276">Fatty acid metabolism</keyword>
<dbReference type="Proteomes" id="UP000645257">
    <property type="component" value="Unassembled WGS sequence"/>
</dbReference>
<dbReference type="NCBIfam" id="NF004344">
    <property type="entry name" value="PRK05724.1"/>
    <property type="match status" value="1"/>
</dbReference>
<keyword evidence="2 10" id="KW-0444">Lipid biosynthesis</keyword>